<evidence type="ECO:0000313" key="1">
    <source>
        <dbReference type="EMBL" id="KAI5662882.1"/>
    </source>
</evidence>
<dbReference type="EMBL" id="CM044705">
    <property type="protein sequence ID" value="KAI5662882.1"/>
    <property type="molecule type" value="Genomic_DNA"/>
</dbReference>
<dbReference type="Proteomes" id="UP001060085">
    <property type="component" value="Linkage Group LG05"/>
</dbReference>
<protein>
    <submittedName>
        <fullName evidence="1">Uncharacterized protein</fullName>
    </submittedName>
</protein>
<reference evidence="2" key="1">
    <citation type="journal article" date="2023" name="Nat. Plants">
        <title>Single-cell RNA sequencing provides a high-resolution roadmap for understanding the multicellular compartmentation of specialized metabolism.</title>
        <authorList>
            <person name="Sun S."/>
            <person name="Shen X."/>
            <person name="Li Y."/>
            <person name="Li Y."/>
            <person name="Wang S."/>
            <person name="Li R."/>
            <person name="Zhang H."/>
            <person name="Shen G."/>
            <person name="Guo B."/>
            <person name="Wei J."/>
            <person name="Xu J."/>
            <person name="St-Pierre B."/>
            <person name="Chen S."/>
            <person name="Sun C."/>
        </authorList>
    </citation>
    <scope>NUCLEOTIDE SEQUENCE [LARGE SCALE GENOMIC DNA]</scope>
</reference>
<accession>A0ACC0ASD2</accession>
<organism evidence="1 2">
    <name type="scientific">Catharanthus roseus</name>
    <name type="common">Madagascar periwinkle</name>
    <name type="synonym">Vinca rosea</name>
    <dbReference type="NCBI Taxonomy" id="4058"/>
    <lineage>
        <taxon>Eukaryota</taxon>
        <taxon>Viridiplantae</taxon>
        <taxon>Streptophyta</taxon>
        <taxon>Embryophyta</taxon>
        <taxon>Tracheophyta</taxon>
        <taxon>Spermatophyta</taxon>
        <taxon>Magnoliopsida</taxon>
        <taxon>eudicotyledons</taxon>
        <taxon>Gunneridae</taxon>
        <taxon>Pentapetalae</taxon>
        <taxon>asterids</taxon>
        <taxon>lamiids</taxon>
        <taxon>Gentianales</taxon>
        <taxon>Apocynaceae</taxon>
        <taxon>Rauvolfioideae</taxon>
        <taxon>Vinceae</taxon>
        <taxon>Catharanthinae</taxon>
        <taxon>Catharanthus</taxon>
    </lineage>
</organism>
<keyword evidence="2" id="KW-1185">Reference proteome</keyword>
<comment type="caution">
    <text evidence="1">The sequence shown here is derived from an EMBL/GenBank/DDBJ whole genome shotgun (WGS) entry which is preliminary data.</text>
</comment>
<gene>
    <name evidence="1" type="ORF">M9H77_22205</name>
</gene>
<sequence>MANLYIAQSGTLLPVPETRIGDLNIYIPSFNKKVSTTRSLTSLHLSRSLTSLHLDVSGVCMSGSAGKMRDKRVSTSCSTTRLSTSSPFNSTSTPVRYVLPGTVTRRFAAQSTANRYHAPPNDRLHFLRKNNHL</sequence>
<name>A0ACC0ASD2_CATRO</name>
<evidence type="ECO:0000313" key="2">
    <source>
        <dbReference type="Proteomes" id="UP001060085"/>
    </source>
</evidence>
<proteinExistence type="predicted"/>